<comment type="caution">
    <text evidence="1">The sequence shown here is derived from an EMBL/GenBank/DDBJ whole genome shotgun (WGS) entry which is preliminary data.</text>
</comment>
<reference evidence="1 2" key="1">
    <citation type="journal article" date="2021" name="BMC Genomics">
        <title>Datura genome reveals duplications of psychoactive alkaloid biosynthetic genes and high mutation rate following tissue culture.</title>
        <authorList>
            <person name="Rajewski A."/>
            <person name="Carter-House D."/>
            <person name="Stajich J."/>
            <person name="Litt A."/>
        </authorList>
    </citation>
    <scope>NUCLEOTIDE SEQUENCE [LARGE SCALE GENOMIC DNA]</scope>
    <source>
        <strain evidence="1">AR-01</strain>
    </source>
</reference>
<dbReference type="EMBL" id="JACEIK010000242">
    <property type="protein sequence ID" value="MCD7453207.1"/>
    <property type="molecule type" value="Genomic_DNA"/>
</dbReference>
<accession>A0ABS8S2E8</accession>
<evidence type="ECO:0000313" key="1">
    <source>
        <dbReference type="EMBL" id="MCD7453207.1"/>
    </source>
</evidence>
<name>A0ABS8S2E8_DATST</name>
<keyword evidence="2" id="KW-1185">Reference proteome</keyword>
<dbReference type="Proteomes" id="UP000823775">
    <property type="component" value="Unassembled WGS sequence"/>
</dbReference>
<protein>
    <submittedName>
        <fullName evidence="1">Uncharacterized protein</fullName>
    </submittedName>
</protein>
<sequence>MGSSRNCTRPTTMGCVQRPNKGELKFDARMWLDLIYSRMMPSRNISEVPIEVAILLACIMKHEVATLTVPTNQPKPCGPEMVPPQVEAPKSPPYDWWVGYHSNVDIVSDEKEDYHSPPPPPLMHSVYDVDPSWALGGGWKQHLIMSFKPFQTDGSY</sequence>
<evidence type="ECO:0000313" key="2">
    <source>
        <dbReference type="Proteomes" id="UP000823775"/>
    </source>
</evidence>
<gene>
    <name evidence="1" type="ORF">HAX54_020012</name>
</gene>
<proteinExistence type="predicted"/>
<organism evidence="1 2">
    <name type="scientific">Datura stramonium</name>
    <name type="common">Jimsonweed</name>
    <name type="synonym">Common thornapple</name>
    <dbReference type="NCBI Taxonomy" id="4076"/>
    <lineage>
        <taxon>Eukaryota</taxon>
        <taxon>Viridiplantae</taxon>
        <taxon>Streptophyta</taxon>
        <taxon>Embryophyta</taxon>
        <taxon>Tracheophyta</taxon>
        <taxon>Spermatophyta</taxon>
        <taxon>Magnoliopsida</taxon>
        <taxon>eudicotyledons</taxon>
        <taxon>Gunneridae</taxon>
        <taxon>Pentapetalae</taxon>
        <taxon>asterids</taxon>
        <taxon>lamiids</taxon>
        <taxon>Solanales</taxon>
        <taxon>Solanaceae</taxon>
        <taxon>Solanoideae</taxon>
        <taxon>Datureae</taxon>
        <taxon>Datura</taxon>
    </lineage>
</organism>